<dbReference type="PANTHER" id="PTHR12419">
    <property type="entry name" value="OTU DOMAIN CONTAINING PROTEIN"/>
    <property type="match status" value="1"/>
</dbReference>
<evidence type="ECO:0000256" key="1">
    <source>
        <dbReference type="ARBA" id="ARBA00000707"/>
    </source>
</evidence>
<feature type="compositionally biased region" description="Polar residues" evidence="14">
    <location>
        <begin position="387"/>
        <end position="402"/>
    </location>
</feature>
<evidence type="ECO:0000256" key="7">
    <source>
        <dbReference type="ARBA" id="ARBA00022786"/>
    </source>
</evidence>
<dbReference type="GO" id="GO:0005634">
    <property type="term" value="C:nucleus"/>
    <property type="evidence" value="ECO:0007669"/>
    <property type="project" value="UniProtKB-SubCell"/>
</dbReference>
<evidence type="ECO:0000256" key="11">
    <source>
        <dbReference type="ARBA" id="ARBA00023242"/>
    </source>
</evidence>
<dbReference type="GO" id="GO:1990167">
    <property type="term" value="P:protein K27-linked deubiquitination"/>
    <property type="evidence" value="ECO:0007669"/>
    <property type="project" value="TreeGrafter"/>
</dbReference>
<keyword evidence="8" id="KW-0378">Hydrolase</keyword>
<feature type="compositionally biased region" description="Basic and acidic residues" evidence="14">
    <location>
        <begin position="72"/>
        <end position="99"/>
    </location>
</feature>
<dbReference type="PROSITE" id="PS50802">
    <property type="entry name" value="OTU"/>
    <property type="match status" value="1"/>
</dbReference>
<evidence type="ECO:0000313" key="16">
    <source>
        <dbReference type="EMBL" id="KAJ8395138.1"/>
    </source>
</evidence>
<keyword evidence="7" id="KW-0833">Ubl conjugation pathway</keyword>
<dbReference type="Gene3D" id="3.90.70.80">
    <property type="match status" value="1"/>
</dbReference>
<feature type="compositionally biased region" description="Basic residues" evidence="14">
    <location>
        <begin position="362"/>
        <end position="376"/>
    </location>
</feature>
<evidence type="ECO:0000256" key="9">
    <source>
        <dbReference type="ARBA" id="ARBA00022807"/>
    </source>
</evidence>
<evidence type="ECO:0000256" key="8">
    <source>
        <dbReference type="ARBA" id="ARBA00022801"/>
    </source>
</evidence>
<evidence type="ECO:0000256" key="3">
    <source>
        <dbReference type="ARBA" id="ARBA00004496"/>
    </source>
</evidence>
<comment type="function">
    <text evidence="12">Deubiquitinating enzyme that hydrolyzes 'Lys-6'- and 'Lys-11'-linked polyubiquitin. Also hydrolyzes heterotypic (mixed and branched) and homotypic chains. Important regulator of energy metabolism. Glucose and fatty acids trigger its nuclear translocation by CBP-dependent acetylation. In the nucleus, deubiquitinates and stabilizes the nuclear receptor PPARD regulating the expression of various genes involved in glucose and lipid metabolism and oxidative phosphorylation. Also acts as a negative regulator of the ribosome quality control (RQC) by mediating deubiquitination of 40S ribosomal proteins RPS10/eS10 and RPS20/uS10, thereby antagonizing ZNF598-mediated 40S ubiquitination.</text>
</comment>
<proteinExistence type="predicted"/>
<dbReference type="PANTHER" id="PTHR12419:SF7">
    <property type="entry name" value="OTU DOMAIN-CONTAINING PROTEIN 3"/>
    <property type="match status" value="1"/>
</dbReference>
<feature type="region of interest" description="Disordered" evidence="14">
    <location>
        <begin position="60"/>
        <end position="103"/>
    </location>
</feature>
<evidence type="ECO:0000256" key="12">
    <source>
        <dbReference type="ARBA" id="ARBA00059041"/>
    </source>
</evidence>
<protein>
    <recommendedName>
        <fullName evidence="13">OTU domain-containing protein 3</fullName>
        <ecNumber evidence="4">3.4.19.12</ecNumber>
    </recommendedName>
</protein>
<feature type="domain" description="OTU" evidence="15">
    <location>
        <begin position="118"/>
        <end position="242"/>
    </location>
</feature>
<feature type="region of interest" description="Disordered" evidence="14">
    <location>
        <begin position="260"/>
        <end position="281"/>
    </location>
</feature>
<gene>
    <name evidence="16" type="ORF">AAFF_G00035940</name>
</gene>
<reference evidence="16" key="1">
    <citation type="journal article" date="2023" name="Science">
        <title>Genome structures resolve the early diversification of teleost fishes.</title>
        <authorList>
            <person name="Parey E."/>
            <person name="Louis A."/>
            <person name="Montfort J."/>
            <person name="Bouchez O."/>
            <person name="Roques C."/>
            <person name="Iampietro C."/>
            <person name="Lluch J."/>
            <person name="Castinel A."/>
            <person name="Donnadieu C."/>
            <person name="Desvignes T."/>
            <person name="Floi Bucao C."/>
            <person name="Jouanno E."/>
            <person name="Wen M."/>
            <person name="Mejri S."/>
            <person name="Dirks R."/>
            <person name="Jansen H."/>
            <person name="Henkel C."/>
            <person name="Chen W.J."/>
            <person name="Zahm M."/>
            <person name="Cabau C."/>
            <person name="Klopp C."/>
            <person name="Thompson A.W."/>
            <person name="Robinson-Rechavi M."/>
            <person name="Braasch I."/>
            <person name="Lecointre G."/>
            <person name="Bobe J."/>
            <person name="Postlethwait J.H."/>
            <person name="Berthelot C."/>
            <person name="Roest Crollius H."/>
            <person name="Guiguen Y."/>
        </authorList>
    </citation>
    <scope>NUCLEOTIDE SEQUENCE</scope>
    <source>
        <strain evidence="16">NC1722</strain>
    </source>
</reference>
<dbReference type="InterPro" id="IPR050704">
    <property type="entry name" value="Peptidase_C85-like"/>
</dbReference>
<dbReference type="FunFam" id="3.90.70.80:FF:000005">
    <property type="entry name" value="OTU domain-containing protein 3"/>
    <property type="match status" value="1"/>
</dbReference>
<keyword evidence="9" id="KW-0788">Thiol protease</keyword>
<keyword evidence="10" id="KW-0007">Acetylation</keyword>
<evidence type="ECO:0000256" key="5">
    <source>
        <dbReference type="ARBA" id="ARBA00022490"/>
    </source>
</evidence>
<dbReference type="InterPro" id="IPR003323">
    <property type="entry name" value="OTU_dom"/>
</dbReference>
<dbReference type="Proteomes" id="UP001221898">
    <property type="component" value="Unassembled WGS sequence"/>
</dbReference>
<evidence type="ECO:0000256" key="4">
    <source>
        <dbReference type="ARBA" id="ARBA00012759"/>
    </source>
</evidence>
<keyword evidence="6" id="KW-0645">Protease</keyword>
<comment type="caution">
    <text evidence="16">The sequence shown here is derived from an EMBL/GenBank/DDBJ whole genome shotgun (WGS) entry which is preliminary data.</text>
</comment>
<sequence length="415" mass="46992">MEYFLRIFFTQLNNRQHQEKGLIIRCAEAVKYMNEERRARASTKKMSLVVRLAAGVSPMSRKQSGKLVRGNRKSDVERKRDERAARRAIAKDRKNRPQGEDEEAEFISFTNQLQALGLKLREVPGDGNCLFRSLGDQLEGHPRGHLRLRQETVQYMQAHRHDFEPFVEDDVPFAQHLSNLSQPGTFAGNDAIVSFARSQQLRVVIHQLNAPLWEINGSEKPVCRELHIAYRYGDHYDSVRPIGDNSENPTQLRIENLNRAKGLGEPGRPGDRHNVPSSTLPEEDDLILSCLETHSPPGCCQLSGAVPHSAAERLEPDLLALVCPAQWEESETMTHPSNPVAPAECSDLKSPKEGSTSQKAKMSNKQRKEHQRLEKKKRQEERHRQKVLQSRAPQDQNQNPSEPVTLVPALSTLSI</sequence>
<dbReference type="SUPFAM" id="SSF54001">
    <property type="entry name" value="Cysteine proteinases"/>
    <property type="match status" value="1"/>
</dbReference>
<evidence type="ECO:0000256" key="14">
    <source>
        <dbReference type="SAM" id="MobiDB-lite"/>
    </source>
</evidence>
<dbReference type="GO" id="GO:0050821">
    <property type="term" value="P:protein stabilization"/>
    <property type="evidence" value="ECO:0007669"/>
    <property type="project" value="TreeGrafter"/>
</dbReference>
<accession>A0AAD7S393</accession>
<dbReference type="GO" id="GO:0006508">
    <property type="term" value="P:proteolysis"/>
    <property type="evidence" value="ECO:0007669"/>
    <property type="project" value="UniProtKB-KW"/>
</dbReference>
<dbReference type="GO" id="GO:0005737">
    <property type="term" value="C:cytoplasm"/>
    <property type="evidence" value="ECO:0007669"/>
    <property type="project" value="UniProtKB-SubCell"/>
</dbReference>
<keyword evidence="5" id="KW-0963">Cytoplasm</keyword>
<dbReference type="GO" id="GO:0044313">
    <property type="term" value="P:protein K6-linked deubiquitination"/>
    <property type="evidence" value="ECO:0007669"/>
    <property type="project" value="TreeGrafter"/>
</dbReference>
<evidence type="ECO:0000256" key="6">
    <source>
        <dbReference type="ARBA" id="ARBA00022670"/>
    </source>
</evidence>
<evidence type="ECO:0000256" key="13">
    <source>
        <dbReference type="ARBA" id="ARBA00074859"/>
    </source>
</evidence>
<evidence type="ECO:0000259" key="15">
    <source>
        <dbReference type="PROSITE" id="PS50802"/>
    </source>
</evidence>
<dbReference type="EC" id="3.4.19.12" evidence="4"/>
<evidence type="ECO:0000256" key="2">
    <source>
        <dbReference type="ARBA" id="ARBA00004123"/>
    </source>
</evidence>
<dbReference type="AlphaFoldDB" id="A0AAD7S393"/>
<feature type="region of interest" description="Disordered" evidence="14">
    <location>
        <begin position="331"/>
        <end position="415"/>
    </location>
</feature>
<dbReference type="GO" id="GO:0004843">
    <property type="term" value="F:cysteine-type deubiquitinase activity"/>
    <property type="evidence" value="ECO:0007669"/>
    <property type="project" value="UniProtKB-EC"/>
</dbReference>
<keyword evidence="11" id="KW-0539">Nucleus</keyword>
<evidence type="ECO:0000256" key="10">
    <source>
        <dbReference type="ARBA" id="ARBA00022990"/>
    </source>
</evidence>
<dbReference type="InterPro" id="IPR038765">
    <property type="entry name" value="Papain-like_cys_pep_sf"/>
</dbReference>
<comment type="subcellular location">
    <subcellularLocation>
        <location evidence="3">Cytoplasm</location>
    </subcellularLocation>
    <subcellularLocation>
        <location evidence="2">Nucleus</location>
    </subcellularLocation>
</comment>
<dbReference type="GO" id="GO:0035871">
    <property type="term" value="P:protein K11-linked deubiquitination"/>
    <property type="evidence" value="ECO:0007669"/>
    <property type="project" value="TreeGrafter"/>
</dbReference>
<dbReference type="CDD" id="cd22770">
    <property type="entry name" value="OTU_OTUD3"/>
    <property type="match status" value="1"/>
</dbReference>
<dbReference type="GO" id="GO:0071108">
    <property type="term" value="P:protein K48-linked deubiquitination"/>
    <property type="evidence" value="ECO:0007669"/>
    <property type="project" value="TreeGrafter"/>
</dbReference>
<evidence type="ECO:0000313" key="17">
    <source>
        <dbReference type="Proteomes" id="UP001221898"/>
    </source>
</evidence>
<keyword evidence="17" id="KW-1185">Reference proteome</keyword>
<comment type="catalytic activity">
    <reaction evidence="1">
        <text>Thiol-dependent hydrolysis of ester, thioester, amide, peptide and isopeptide bonds formed by the C-terminal Gly of ubiquitin (a 76-residue protein attached to proteins as an intracellular targeting signal).</text>
        <dbReference type="EC" id="3.4.19.12"/>
    </reaction>
</comment>
<organism evidence="16 17">
    <name type="scientific">Aldrovandia affinis</name>
    <dbReference type="NCBI Taxonomy" id="143900"/>
    <lineage>
        <taxon>Eukaryota</taxon>
        <taxon>Metazoa</taxon>
        <taxon>Chordata</taxon>
        <taxon>Craniata</taxon>
        <taxon>Vertebrata</taxon>
        <taxon>Euteleostomi</taxon>
        <taxon>Actinopterygii</taxon>
        <taxon>Neopterygii</taxon>
        <taxon>Teleostei</taxon>
        <taxon>Notacanthiformes</taxon>
        <taxon>Halosauridae</taxon>
        <taxon>Aldrovandia</taxon>
    </lineage>
</organism>
<name>A0AAD7S393_9TELE</name>
<dbReference type="EMBL" id="JAINUG010000119">
    <property type="protein sequence ID" value="KAJ8395138.1"/>
    <property type="molecule type" value="Genomic_DNA"/>
</dbReference>
<dbReference type="Pfam" id="PF02338">
    <property type="entry name" value="OTU"/>
    <property type="match status" value="1"/>
</dbReference>